<dbReference type="RefSeq" id="WP_127699685.1">
    <property type="nucleotide sequence ID" value="NZ_SACS01000014.1"/>
</dbReference>
<proteinExistence type="predicted"/>
<accession>A0A437QM16</accession>
<dbReference type="AlphaFoldDB" id="A0A437QM16"/>
<name>A0A437QM16_9GAMM</name>
<dbReference type="Proteomes" id="UP000283077">
    <property type="component" value="Unassembled WGS sequence"/>
</dbReference>
<evidence type="ECO:0000313" key="2">
    <source>
        <dbReference type="EMBL" id="RVU35561.1"/>
    </source>
</evidence>
<organism evidence="2 3">
    <name type="scientific">Rheinheimera riviphila</name>
    <dbReference type="NCBI Taxonomy" id="1834037"/>
    <lineage>
        <taxon>Bacteria</taxon>
        <taxon>Pseudomonadati</taxon>
        <taxon>Pseudomonadota</taxon>
        <taxon>Gammaproteobacteria</taxon>
        <taxon>Chromatiales</taxon>
        <taxon>Chromatiaceae</taxon>
        <taxon>Rheinheimera</taxon>
    </lineage>
</organism>
<reference evidence="2 3" key="1">
    <citation type="submission" date="2019-01" db="EMBL/GenBank/DDBJ databases">
        <authorList>
            <person name="Chen W.-M."/>
        </authorList>
    </citation>
    <scope>NUCLEOTIDE SEQUENCE [LARGE SCALE GENOMIC DNA]</scope>
    <source>
        <strain evidence="2 3">KYPC3</strain>
    </source>
</reference>
<dbReference type="EMBL" id="SACS01000014">
    <property type="protein sequence ID" value="RVU35561.1"/>
    <property type="molecule type" value="Genomic_DNA"/>
</dbReference>
<protein>
    <recommendedName>
        <fullName evidence="1">DUF5655 domain-containing protein</fullName>
    </recommendedName>
</protein>
<evidence type="ECO:0000259" key="1">
    <source>
        <dbReference type="Pfam" id="PF18899"/>
    </source>
</evidence>
<feature type="domain" description="DUF5655" evidence="1">
    <location>
        <begin position="30"/>
        <end position="135"/>
    </location>
</feature>
<evidence type="ECO:0000313" key="3">
    <source>
        <dbReference type="Proteomes" id="UP000283077"/>
    </source>
</evidence>
<sequence>MTPSQWQCPQCSREFSRKNQRHACDAGNSADVIRDRPQSVVEVYQAIADFVNKLGKVETIAKDRYVLFRSVRIFADLSIMKDVVRVAIHIGRRIDNPIFIKVVDDGRQFTHVAKIGSLHELKEIETLLSEAYEFSLF</sequence>
<dbReference type="OrthoDB" id="5768818at2"/>
<dbReference type="Pfam" id="PF18899">
    <property type="entry name" value="DUF5655"/>
    <property type="match status" value="1"/>
</dbReference>
<gene>
    <name evidence="2" type="ORF">EOE67_13280</name>
</gene>
<comment type="caution">
    <text evidence="2">The sequence shown here is derived from an EMBL/GenBank/DDBJ whole genome shotgun (WGS) entry which is preliminary data.</text>
</comment>
<dbReference type="InterPro" id="IPR043714">
    <property type="entry name" value="DUF5655"/>
</dbReference>
<keyword evidence="3" id="KW-1185">Reference proteome</keyword>